<dbReference type="Proteomes" id="UP000236728">
    <property type="component" value="Unassembled WGS sequence"/>
</dbReference>
<dbReference type="EC" id="2.7.7.41" evidence="6 18"/>
<feature type="transmembrane region" description="Helical" evidence="19">
    <location>
        <begin position="209"/>
        <end position="229"/>
    </location>
</feature>
<feature type="transmembrane region" description="Helical" evidence="19">
    <location>
        <begin position="76"/>
        <end position="92"/>
    </location>
</feature>
<evidence type="ECO:0000313" key="20">
    <source>
        <dbReference type="EMBL" id="SEG53336.1"/>
    </source>
</evidence>
<evidence type="ECO:0000256" key="4">
    <source>
        <dbReference type="ARBA" id="ARBA00005189"/>
    </source>
</evidence>
<keyword evidence="12 18" id="KW-0548">Nucleotidyltransferase</keyword>
<evidence type="ECO:0000256" key="13">
    <source>
        <dbReference type="ARBA" id="ARBA00022989"/>
    </source>
</evidence>
<comment type="catalytic activity">
    <reaction evidence="1 18">
        <text>a 1,2-diacyl-sn-glycero-3-phosphate + CTP + H(+) = a CDP-1,2-diacyl-sn-glycerol + diphosphate</text>
        <dbReference type="Rhea" id="RHEA:16229"/>
        <dbReference type="ChEBI" id="CHEBI:15378"/>
        <dbReference type="ChEBI" id="CHEBI:33019"/>
        <dbReference type="ChEBI" id="CHEBI:37563"/>
        <dbReference type="ChEBI" id="CHEBI:58332"/>
        <dbReference type="ChEBI" id="CHEBI:58608"/>
        <dbReference type="EC" id="2.7.7.41"/>
    </reaction>
</comment>
<dbReference type="AlphaFoldDB" id="A0A1H6AZU8"/>
<dbReference type="PROSITE" id="PS01315">
    <property type="entry name" value="CDS"/>
    <property type="match status" value="1"/>
</dbReference>
<evidence type="ECO:0000256" key="18">
    <source>
        <dbReference type="RuleBase" id="RU003938"/>
    </source>
</evidence>
<comment type="similarity">
    <text evidence="5 18">Belongs to the CDS family.</text>
</comment>
<dbReference type="EMBL" id="FNVA01000006">
    <property type="protein sequence ID" value="SEG53336.1"/>
    <property type="molecule type" value="Genomic_DNA"/>
</dbReference>
<sequence>MKRILTAIVLISFVLALVYFDKPWTIALVAAAIAMLSALEYRKFAEAGGCPLPLWWVTFAIAAFFFATFYRPKDMITIISFVTLVLFSVSALKTKLECVLWETAAGLLMLVYIAYPLTLLPQILNEENGTALLIFLFLCVWSGDTAAMYVGKHFGKHKFAPRLSPNKTWEGAAASVVASCVFGMAMVLGGDWLTATGSSFTRLHTSEPWWAYLLLAVALNAAAQFGDLLESALKRGAGIKDSGTILPGHGGILDRIDALLVAAPVLWLVLVVKQAISPGSF</sequence>
<dbReference type="Pfam" id="PF01148">
    <property type="entry name" value="CTP_transf_1"/>
    <property type="match status" value="1"/>
</dbReference>
<proteinExistence type="inferred from homology"/>
<keyword evidence="13 19" id="KW-1133">Transmembrane helix</keyword>
<keyword evidence="15 19" id="KW-0472">Membrane</keyword>
<feature type="transmembrane region" description="Helical" evidence="19">
    <location>
        <begin position="53"/>
        <end position="70"/>
    </location>
</feature>
<evidence type="ECO:0000256" key="3">
    <source>
        <dbReference type="ARBA" id="ARBA00005119"/>
    </source>
</evidence>
<keyword evidence="21" id="KW-1185">Reference proteome</keyword>
<feature type="transmembrane region" description="Helical" evidence="19">
    <location>
        <begin position="130"/>
        <end position="150"/>
    </location>
</feature>
<evidence type="ECO:0000256" key="2">
    <source>
        <dbReference type="ARBA" id="ARBA00004651"/>
    </source>
</evidence>
<accession>A0A1H6AZU8</accession>
<evidence type="ECO:0000256" key="5">
    <source>
        <dbReference type="ARBA" id="ARBA00010185"/>
    </source>
</evidence>
<feature type="transmembrane region" description="Helical" evidence="19">
    <location>
        <begin position="26"/>
        <end position="41"/>
    </location>
</feature>
<evidence type="ECO:0000256" key="19">
    <source>
        <dbReference type="SAM" id="Phobius"/>
    </source>
</evidence>
<evidence type="ECO:0000256" key="9">
    <source>
        <dbReference type="ARBA" id="ARBA00022516"/>
    </source>
</evidence>
<dbReference type="PANTHER" id="PTHR46382:SF1">
    <property type="entry name" value="PHOSPHATIDATE CYTIDYLYLTRANSFERASE"/>
    <property type="match status" value="1"/>
</dbReference>
<keyword evidence="10 18" id="KW-0808">Transferase</keyword>
<protein>
    <recommendedName>
        <fullName evidence="7 18">Phosphatidate cytidylyltransferase</fullName>
        <ecNumber evidence="6 18">2.7.7.41</ecNumber>
    </recommendedName>
</protein>
<evidence type="ECO:0000313" key="21">
    <source>
        <dbReference type="Proteomes" id="UP000236728"/>
    </source>
</evidence>
<dbReference type="RefSeq" id="WP_103934230.1">
    <property type="nucleotide sequence ID" value="NZ_FNVA01000006.1"/>
</dbReference>
<evidence type="ECO:0000256" key="14">
    <source>
        <dbReference type="ARBA" id="ARBA00023098"/>
    </source>
</evidence>
<evidence type="ECO:0000256" key="17">
    <source>
        <dbReference type="ARBA" id="ARBA00023264"/>
    </source>
</evidence>
<evidence type="ECO:0000256" key="8">
    <source>
        <dbReference type="ARBA" id="ARBA00022475"/>
    </source>
</evidence>
<organism evidence="20 21">
    <name type="scientific">Bryocella elongata</name>
    <dbReference type="NCBI Taxonomy" id="863522"/>
    <lineage>
        <taxon>Bacteria</taxon>
        <taxon>Pseudomonadati</taxon>
        <taxon>Acidobacteriota</taxon>
        <taxon>Terriglobia</taxon>
        <taxon>Terriglobales</taxon>
        <taxon>Acidobacteriaceae</taxon>
        <taxon>Bryocella</taxon>
    </lineage>
</organism>
<comment type="pathway">
    <text evidence="3 18">Phospholipid metabolism; CDP-diacylglycerol biosynthesis; CDP-diacylglycerol from sn-glycerol 3-phosphate: step 3/3.</text>
</comment>
<keyword evidence="11 18" id="KW-0812">Transmembrane</keyword>
<name>A0A1H6AZU8_9BACT</name>
<dbReference type="InterPro" id="IPR000374">
    <property type="entry name" value="PC_trans"/>
</dbReference>
<keyword evidence="17" id="KW-1208">Phospholipid metabolism</keyword>
<feature type="transmembrane region" description="Helical" evidence="19">
    <location>
        <begin position="171"/>
        <end position="189"/>
    </location>
</feature>
<dbReference type="UniPathway" id="UPA00557">
    <property type="reaction ID" value="UER00614"/>
</dbReference>
<evidence type="ECO:0000256" key="16">
    <source>
        <dbReference type="ARBA" id="ARBA00023209"/>
    </source>
</evidence>
<dbReference type="GO" id="GO:0005886">
    <property type="term" value="C:plasma membrane"/>
    <property type="evidence" value="ECO:0007669"/>
    <property type="project" value="UniProtKB-SubCell"/>
</dbReference>
<dbReference type="OrthoDB" id="9799199at2"/>
<dbReference type="GO" id="GO:0016024">
    <property type="term" value="P:CDP-diacylglycerol biosynthetic process"/>
    <property type="evidence" value="ECO:0007669"/>
    <property type="project" value="UniProtKB-UniPathway"/>
</dbReference>
<comment type="pathway">
    <text evidence="4">Lipid metabolism.</text>
</comment>
<keyword evidence="16" id="KW-0594">Phospholipid biosynthesis</keyword>
<comment type="subcellular location">
    <subcellularLocation>
        <location evidence="2">Cell membrane</location>
        <topology evidence="2">Multi-pass membrane protein</topology>
    </subcellularLocation>
</comment>
<keyword evidence="8" id="KW-1003">Cell membrane</keyword>
<evidence type="ECO:0000256" key="7">
    <source>
        <dbReference type="ARBA" id="ARBA00019373"/>
    </source>
</evidence>
<feature type="transmembrane region" description="Helical" evidence="19">
    <location>
        <begin position="99"/>
        <end position="118"/>
    </location>
</feature>
<evidence type="ECO:0000256" key="1">
    <source>
        <dbReference type="ARBA" id="ARBA00001698"/>
    </source>
</evidence>
<evidence type="ECO:0000256" key="12">
    <source>
        <dbReference type="ARBA" id="ARBA00022695"/>
    </source>
</evidence>
<dbReference type="GO" id="GO:0004605">
    <property type="term" value="F:phosphatidate cytidylyltransferase activity"/>
    <property type="evidence" value="ECO:0007669"/>
    <property type="project" value="UniProtKB-EC"/>
</dbReference>
<evidence type="ECO:0000256" key="15">
    <source>
        <dbReference type="ARBA" id="ARBA00023136"/>
    </source>
</evidence>
<keyword evidence="9" id="KW-0444">Lipid biosynthesis</keyword>
<dbReference type="PANTHER" id="PTHR46382">
    <property type="entry name" value="PHOSPHATIDATE CYTIDYLYLTRANSFERASE"/>
    <property type="match status" value="1"/>
</dbReference>
<reference evidence="20 21" key="1">
    <citation type="submission" date="2016-10" db="EMBL/GenBank/DDBJ databases">
        <authorList>
            <person name="de Groot N.N."/>
        </authorList>
    </citation>
    <scope>NUCLEOTIDE SEQUENCE [LARGE SCALE GENOMIC DNA]</scope>
    <source>
        <strain evidence="20 21">DSM 22489</strain>
    </source>
</reference>
<evidence type="ECO:0000256" key="11">
    <source>
        <dbReference type="ARBA" id="ARBA00022692"/>
    </source>
</evidence>
<evidence type="ECO:0000256" key="10">
    <source>
        <dbReference type="ARBA" id="ARBA00022679"/>
    </source>
</evidence>
<keyword evidence="14" id="KW-0443">Lipid metabolism</keyword>
<gene>
    <name evidence="20" type="ORF">SAMN05421819_3349</name>
</gene>
<evidence type="ECO:0000256" key="6">
    <source>
        <dbReference type="ARBA" id="ARBA00012487"/>
    </source>
</evidence>